<comment type="caution">
    <text evidence="3">The sequence shown here is derived from an EMBL/GenBank/DDBJ whole genome shotgun (WGS) entry which is preliminary data.</text>
</comment>
<proteinExistence type="predicted"/>
<keyword evidence="1" id="KW-0175">Coiled coil</keyword>
<gene>
    <name evidence="3" type="ORF">KPH14_002380</name>
</gene>
<evidence type="ECO:0000313" key="3">
    <source>
        <dbReference type="EMBL" id="KAK2581927.1"/>
    </source>
</evidence>
<dbReference type="EMBL" id="JAIFRP010000038">
    <property type="protein sequence ID" value="KAK2581927.1"/>
    <property type="molecule type" value="Genomic_DNA"/>
</dbReference>
<reference evidence="3" key="2">
    <citation type="journal article" date="2023" name="Commun. Biol.">
        <title>Intrasexual cuticular hydrocarbon dimorphism in a wasp sheds light on hydrocarbon biosynthesis genes in Hymenoptera.</title>
        <authorList>
            <person name="Moris V.C."/>
            <person name="Podsiadlowski L."/>
            <person name="Martin S."/>
            <person name="Oeyen J.P."/>
            <person name="Donath A."/>
            <person name="Petersen M."/>
            <person name="Wilbrandt J."/>
            <person name="Misof B."/>
            <person name="Liedtke D."/>
            <person name="Thamm M."/>
            <person name="Scheiner R."/>
            <person name="Schmitt T."/>
            <person name="Niehuis O."/>
        </authorList>
    </citation>
    <scope>NUCLEOTIDE SEQUENCE</scope>
    <source>
        <strain evidence="3">GBR_01_08_01A</strain>
    </source>
</reference>
<accession>A0AAD9VQ27</accession>
<evidence type="ECO:0000313" key="4">
    <source>
        <dbReference type="Proteomes" id="UP001258017"/>
    </source>
</evidence>
<keyword evidence="4" id="KW-1185">Reference proteome</keyword>
<dbReference type="AlphaFoldDB" id="A0AAD9VQ27"/>
<feature type="compositionally biased region" description="Basic and acidic residues" evidence="2">
    <location>
        <begin position="175"/>
        <end position="186"/>
    </location>
</feature>
<feature type="coiled-coil region" evidence="1">
    <location>
        <begin position="69"/>
        <end position="119"/>
    </location>
</feature>
<feature type="region of interest" description="Disordered" evidence="2">
    <location>
        <begin position="172"/>
        <end position="211"/>
    </location>
</feature>
<protein>
    <submittedName>
        <fullName evidence="3">Uncharacterized protein</fullName>
    </submittedName>
</protein>
<dbReference type="Proteomes" id="UP001258017">
    <property type="component" value="Unassembled WGS sequence"/>
</dbReference>
<evidence type="ECO:0000256" key="1">
    <source>
        <dbReference type="SAM" id="Coils"/>
    </source>
</evidence>
<organism evidence="3 4">
    <name type="scientific">Odynerus spinipes</name>
    <dbReference type="NCBI Taxonomy" id="1348599"/>
    <lineage>
        <taxon>Eukaryota</taxon>
        <taxon>Metazoa</taxon>
        <taxon>Ecdysozoa</taxon>
        <taxon>Arthropoda</taxon>
        <taxon>Hexapoda</taxon>
        <taxon>Insecta</taxon>
        <taxon>Pterygota</taxon>
        <taxon>Neoptera</taxon>
        <taxon>Endopterygota</taxon>
        <taxon>Hymenoptera</taxon>
        <taxon>Apocrita</taxon>
        <taxon>Aculeata</taxon>
        <taxon>Vespoidea</taxon>
        <taxon>Vespidae</taxon>
        <taxon>Eumeninae</taxon>
        <taxon>Odynerus</taxon>
    </lineage>
</organism>
<reference evidence="3" key="1">
    <citation type="submission" date="2021-08" db="EMBL/GenBank/DDBJ databases">
        <authorList>
            <person name="Misof B."/>
            <person name="Oliver O."/>
            <person name="Podsiadlowski L."/>
            <person name="Donath A."/>
            <person name="Peters R."/>
            <person name="Mayer C."/>
            <person name="Rust J."/>
            <person name="Gunkel S."/>
            <person name="Lesny P."/>
            <person name="Martin S."/>
            <person name="Oeyen J.P."/>
            <person name="Petersen M."/>
            <person name="Panagiotis P."/>
            <person name="Wilbrandt J."/>
            <person name="Tanja T."/>
        </authorList>
    </citation>
    <scope>NUCLEOTIDE SEQUENCE</scope>
    <source>
        <strain evidence="3">GBR_01_08_01A</strain>
        <tissue evidence="3">Thorax + abdomen</tissue>
    </source>
</reference>
<sequence length="211" mass="25002">MIVVLAAGRLRERQYQLAAQKRNEASQKQDYYQQTARYFERQTELAKQYDSWNEKLTDRGGQLEKTRKAERLIIRRNKLRNLLKKEEETYRREIEELEARKKRRDNASLEVLREKLKERRLEQDLYLPSTCRRVRSYFLDPKRPGSSNSASGSILSSNLSECLYLKDSTNFQRGKGAEDTKSDRRKGAWRTRTSDPTKVSMRFSTEIKPVN</sequence>
<evidence type="ECO:0000256" key="2">
    <source>
        <dbReference type="SAM" id="MobiDB-lite"/>
    </source>
</evidence>
<name>A0AAD9VQ27_9HYME</name>